<feature type="domain" description="Radical SAM core" evidence="16">
    <location>
        <begin position="142"/>
        <end position="375"/>
    </location>
</feature>
<evidence type="ECO:0000256" key="1">
    <source>
        <dbReference type="ARBA" id="ARBA00003234"/>
    </source>
</evidence>
<dbReference type="InterPro" id="IPR006638">
    <property type="entry name" value="Elp3/MiaA/NifB-like_rSAM"/>
</dbReference>
<dbReference type="SFLD" id="SFLDF00273">
    <property type="entry name" value="(dimethylallyl)adenosine_tRNA"/>
    <property type="match status" value="1"/>
</dbReference>
<proteinExistence type="inferred from homology"/>
<evidence type="ECO:0000259" key="16">
    <source>
        <dbReference type="PROSITE" id="PS51918"/>
    </source>
</evidence>
<dbReference type="Pfam" id="PF04055">
    <property type="entry name" value="Radical_SAM"/>
    <property type="match status" value="1"/>
</dbReference>
<evidence type="ECO:0000256" key="8">
    <source>
        <dbReference type="ARBA" id="ARBA00023014"/>
    </source>
</evidence>
<dbReference type="NCBIfam" id="TIGR01574">
    <property type="entry name" value="miaB-methiolase"/>
    <property type="match status" value="1"/>
</dbReference>
<dbReference type="SFLD" id="SFLDF00413">
    <property type="entry name" value="CDK5RAP1"/>
    <property type="match status" value="1"/>
</dbReference>
<evidence type="ECO:0000256" key="10">
    <source>
        <dbReference type="ARBA" id="ARBA00068570"/>
    </source>
</evidence>
<dbReference type="Pfam" id="PF01938">
    <property type="entry name" value="TRAM"/>
    <property type="match status" value="1"/>
</dbReference>
<comment type="cofactor">
    <cofactor evidence="13">
        <name>[4Fe-4S] cluster</name>
        <dbReference type="ChEBI" id="CHEBI:49883"/>
    </cofactor>
    <text evidence="13">Binds 2 [4Fe-4S] clusters. One cluster is coordinated with 3 cysteines and an exchangeable S-adenosyl-L-methionine.</text>
</comment>
<comment type="catalytic activity">
    <reaction evidence="13">
        <text>N(6)-dimethylallyladenosine(37) in tRNA + (sulfur carrier)-SH + AH2 + 2 S-adenosyl-L-methionine = 2-methylsulfanyl-N(6)-dimethylallyladenosine(37) in tRNA + (sulfur carrier)-H + 5'-deoxyadenosine + L-methionine + A + S-adenosyl-L-homocysteine + 2 H(+)</text>
        <dbReference type="Rhea" id="RHEA:37067"/>
        <dbReference type="Rhea" id="RHEA-COMP:10375"/>
        <dbReference type="Rhea" id="RHEA-COMP:10376"/>
        <dbReference type="Rhea" id="RHEA-COMP:14737"/>
        <dbReference type="Rhea" id="RHEA-COMP:14739"/>
        <dbReference type="ChEBI" id="CHEBI:13193"/>
        <dbReference type="ChEBI" id="CHEBI:15378"/>
        <dbReference type="ChEBI" id="CHEBI:17319"/>
        <dbReference type="ChEBI" id="CHEBI:17499"/>
        <dbReference type="ChEBI" id="CHEBI:29917"/>
        <dbReference type="ChEBI" id="CHEBI:57844"/>
        <dbReference type="ChEBI" id="CHEBI:57856"/>
        <dbReference type="ChEBI" id="CHEBI:59789"/>
        <dbReference type="ChEBI" id="CHEBI:64428"/>
        <dbReference type="ChEBI" id="CHEBI:74415"/>
        <dbReference type="ChEBI" id="CHEBI:74417"/>
        <dbReference type="EC" id="2.8.4.3"/>
    </reaction>
</comment>
<evidence type="ECO:0000313" key="17">
    <source>
        <dbReference type="EMBL" id="HIW87119.1"/>
    </source>
</evidence>
<dbReference type="HAMAP" id="MF_01864">
    <property type="entry name" value="tRNA_metthiotr_MiaB"/>
    <property type="match status" value="1"/>
</dbReference>
<evidence type="ECO:0000313" key="18">
    <source>
        <dbReference type="Proteomes" id="UP000824267"/>
    </source>
</evidence>
<dbReference type="InterPro" id="IPR058240">
    <property type="entry name" value="rSAM_sf"/>
</dbReference>
<feature type="domain" description="MTTase N-terminal" evidence="15">
    <location>
        <begin position="2"/>
        <end position="117"/>
    </location>
</feature>
<dbReference type="EC" id="2.8.4.3" evidence="9 13"/>
<feature type="binding site" evidence="13">
    <location>
        <position position="47"/>
    </location>
    <ligand>
        <name>[4Fe-4S] cluster</name>
        <dbReference type="ChEBI" id="CHEBI:49883"/>
        <label>1</label>
    </ligand>
</feature>
<evidence type="ECO:0000256" key="4">
    <source>
        <dbReference type="ARBA" id="ARBA00022679"/>
    </source>
</evidence>
<evidence type="ECO:0000259" key="14">
    <source>
        <dbReference type="PROSITE" id="PS50926"/>
    </source>
</evidence>
<dbReference type="PANTHER" id="PTHR43020:SF2">
    <property type="entry name" value="MITOCHONDRIAL TRNA METHYLTHIOTRANSFERASE CDK5RAP1"/>
    <property type="match status" value="1"/>
</dbReference>
<comment type="function">
    <text evidence="1 13">Catalyzes the methylthiolation of N6-(dimethylallyl)adenosine (i(6)A), leading to the formation of 2-methylthio-N6-(dimethylallyl)adenosine (ms(2)i(6)A) at position 37 in tRNAs that read codons beginning with uridine.</text>
</comment>
<dbReference type="InterPro" id="IPR023404">
    <property type="entry name" value="rSAM_horseshoe"/>
</dbReference>
<keyword evidence="5 13" id="KW-0949">S-adenosyl-L-methionine</keyword>
<comment type="caution">
    <text evidence="17">The sequence shown here is derived from an EMBL/GenBank/DDBJ whole genome shotgun (WGS) entry which is preliminary data.</text>
</comment>
<feature type="binding site" evidence="13">
    <location>
        <position position="163"/>
    </location>
    <ligand>
        <name>[4Fe-4S] cluster</name>
        <dbReference type="ChEBI" id="CHEBI:49883"/>
        <label>2</label>
        <note>4Fe-4S-S-AdoMet</note>
    </ligand>
</feature>
<feature type="domain" description="TRAM" evidence="14">
    <location>
        <begin position="378"/>
        <end position="441"/>
    </location>
</feature>
<sequence>MRNIYIETYGCQMNMADSEIVASILKQEGYDLVDDLNKADIVLINTCSIRENAEQRVIKRISELDSLRKKRQWLKIGVLGCMAERMQDSLIKTHNVDLVVGPDSYRDIPWLLSFQGEGCGGLISTELSETETYSEIYPEKINSNGVTAFIPIMRGCENFCSYCVVPYTRGRERSRDFKTIVSEAEKLFAQGYREVTLLGQNVNSYLWNQGEKDEVNFAKLISLVAEINPLLRVRFSTSHPKDISQELLDTMATYDNVCKFIHLPLQSGSDRILHLMNRKYTAGEYLDKINKIKETIKDCGISTDIISGFCTENLEDHGLTLNIMRQVGYDSAFMFKYSERPNTLAAKKYEDDVSDEEKTRRLEEIINLQRELSFQSNKKDIGKTFEVLIEGESKRSTEKLFGRNSQNKVILFDKKDLRLGQYVNVKVNDCTSATLFGETVS</sequence>
<feature type="binding site" evidence="13">
    <location>
        <position position="81"/>
    </location>
    <ligand>
        <name>[4Fe-4S] cluster</name>
        <dbReference type="ChEBI" id="CHEBI:49883"/>
        <label>1</label>
    </ligand>
</feature>
<keyword evidence="3 13" id="KW-0963">Cytoplasm</keyword>
<feature type="binding site" evidence="13">
    <location>
        <position position="156"/>
    </location>
    <ligand>
        <name>[4Fe-4S] cluster</name>
        <dbReference type="ChEBI" id="CHEBI:49883"/>
        <label>2</label>
        <note>4Fe-4S-S-AdoMet</note>
    </ligand>
</feature>
<dbReference type="FunFam" id="3.80.30.20:FF:000001">
    <property type="entry name" value="tRNA-2-methylthio-N(6)-dimethylallyladenosine synthase 2"/>
    <property type="match status" value="1"/>
</dbReference>
<dbReference type="Proteomes" id="UP000824267">
    <property type="component" value="Unassembled WGS sequence"/>
</dbReference>
<accession>A0A9D1UGM4</accession>
<feature type="binding site" evidence="13">
    <location>
        <position position="160"/>
    </location>
    <ligand>
        <name>[4Fe-4S] cluster</name>
        <dbReference type="ChEBI" id="CHEBI:49883"/>
        <label>2</label>
        <note>4Fe-4S-S-AdoMet</note>
    </ligand>
</feature>
<dbReference type="SFLD" id="SFLDG01061">
    <property type="entry name" value="methylthiotransferase"/>
    <property type="match status" value="1"/>
</dbReference>
<evidence type="ECO:0000256" key="6">
    <source>
        <dbReference type="ARBA" id="ARBA00022723"/>
    </source>
</evidence>
<dbReference type="PROSITE" id="PS51449">
    <property type="entry name" value="MTTASE_N"/>
    <property type="match status" value="1"/>
</dbReference>
<name>A0A9D1UGM4_9BACT</name>
<dbReference type="Gene3D" id="3.40.50.12160">
    <property type="entry name" value="Methylthiotransferase, N-terminal domain"/>
    <property type="match status" value="1"/>
</dbReference>
<dbReference type="FunFam" id="3.40.50.12160:FF:000003">
    <property type="entry name" value="CDK5 regulatory subunit-associated protein 1"/>
    <property type="match status" value="1"/>
</dbReference>
<dbReference type="GO" id="GO:0005829">
    <property type="term" value="C:cytosol"/>
    <property type="evidence" value="ECO:0007669"/>
    <property type="project" value="TreeGrafter"/>
</dbReference>
<dbReference type="SMART" id="SM00729">
    <property type="entry name" value="Elp3"/>
    <property type="match status" value="1"/>
</dbReference>
<evidence type="ECO:0000256" key="13">
    <source>
        <dbReference type="HAMAP-Rule" id="MF_01864"/>
    </source>
</evidence>
<keyword evidence="13" id="KW-0819">tRNA processing</keyword>
<keyword evidence="4 13" id="KW-0808">Transferase</keyword>
<dbReference type="InterPro" id="IPR005839">
    <property type="entry name" value="Methylthiotransferase"/>
</dbReference>
<gene>
    <name evidence="13 17" type="primary">miaB</name>
    <name evidence="17" type="ORF">IAC47_02465</name>
</gene>
<dbReference type="InterPro" id="IPR020612">
    <property type="entry name" value="Methylthiotransferase_CS"/>
</dbReference>
<dbReference type="InterPro" id="IPR007197">
    <property type="entry name" value="rSAM"/>
</dbReference>
<evidence type="ECO:0000256" key="7">
    <source>
        <dbReference type="ARBA" id="ARBA00023004"/>
    </source>
</evidence>
<organism evidence="17 18">
    <name type="scientific">Candidatus Onthomorpha intestinigallinarum</name>
    <dbReference type="NCBI Taxonomy" id="2840880"/>
    <lineage>
        <taxon>Bacteria</taxon>
        <taxon>Pseudomonadati</taxon>
        <taxon>Bacteroidota</taxon>
        <taxon>Bacteroidia</taxon>
        <taxon>Bacteroidales</taxon>
        <taxon>Candidatus Onthomorpha</taxon>
    </lineage>
</organism>
<evidence type="ECO:0000256" key="11">
    <source>
        <dbReference type="ARBA" id="ARBA00080698"/>
    </source>
</evidence>
<keyword evidence="2 13" id="KW-0004">4Fe-4S</keyword>
<comment type="subcellular location">
    <subcellularLocation>
        <location evidence="13">Cytoplasm</location>
    </subcellularLocation>
</comment>
<comment type="subunit">
    <text evidence="13">Monomer.</text>
</comment>
<dbReference type="InterPro" id="IPR013848">
    <property type="entry name" value="Methylthiotransferase_N"/>
</dbReference>
<dbReference type="Pfam" id="PF00919">
    <property type="entry name" value="UPF0004"/>
    <property type="match status" value="1"/>
</dbReference>
<dbReference type="InterPro" id="IPR002792">
    <property type="entry name" value="TRAM_dom"/>
</dbReference>
<dbReference type="GO" id="GO:0051539">
    <property type="term" value="F:4 iron, 4 sulfur cluster binding"/>
    <property type="evidence" value="ECO:0007669"/>
    <property type="project" value="UniProtKB-UniRule"/>
</dbReference>
<dbReference type="InterPro" id="IPR006463">
    <property type="entry name" value="MiaB_methiolase"/>
</dbReference>
<evidence type="ECO:0000256" key="12">
    <source>
        <dbReference type="ARBA" id="ARBA00081141"/>
    </source>
</evidence>
<protein>
    <recommendedName>
        <fullName evidence="10 13">tRNA-2-methylthio-N(6)-dimethylallyladenosine synthase</fullName>
        <ecNumber evidence="9 13">2.8.4.3</ecNumber>
    </recommendedName>
    <alternativeName>
        <fullName evidence="12 13">(Dimethylallyl)adenosine tRNA methylthiotransferase MiaB</fullName>
    </alternativeName>
    <alternativeName>
        <fullName evidence="11 13">tRNA-i(6)A37 methylthiotransferase</fullName>
    </alternativeName>
</protein>
<evidence type="ECO:0000256" key="5">
    <source>
        <dbReference type="ARBA" id="ARBA00022691"/>
    </source>
</evidence>
<dbReference type="Gene3D" id="3.80.30.20">
    <property type="entry name" value="tm_1862 like domain"/>
    <property type="match status" value="1"/>
</dbReference>
<dbReference type="GO" id="GO:0046872">
    <property type="term" value="F:metal ion binding"/>
    <property type="evidence" value="ECO:0007669"/>
    <property type="project" value="UniProtKB-KW"/>
</dbReference>
<dbReference type="GO" id="GO:0035597">
    <property type="term" value="F:tRNA-2-methylthio-N(6)-dimethylallyladenosine(37) synthase activity"/>
    <property type="evidence" value="ECO:0007669"/>
    <property type="project" value="UniProtKB-EC"/>
</dbReference>
<evidence type="ECO:0000256" key="9">
    <source>
        <dbReference type="ARBA" id="ARBA00033765"/>
    </source>
</evidence>
<keyword evidence="7 13" id="KW-0408">Iron</keyword>
<evidence type="ECO:0000256" key="3">
    <source>
        <dbReference type="ARBA" id="ARBA00022490"/>
    </source>
</evidence>
<reference evidence="17" key="2">
    <citation type="submission" date="2021-04" db="EMBL/GenBank/DDBJ databases">
        <authorList>
            <person name="Gilroy R."/>
        </authorList>
    </citation>
    <scope>NUCLEOTIDE SEQUENCE</scope>
    <source>
        <strain evidence="17">Gambia16-930</strain>
    </source>
</reference>
<dbReference type="NCBIfam" id="TIGR00089">
    <property type="entry name" value="MiaB/RimO family radical SAM methylthiotransferase"/>
    <property type="match status" value="1"/>
</dbReference>
<reference evidence="17" key="1">
    <citation type="journal article" date="2021" name="PeerJ">
        <title>Extensive microbial diversity within the chicken gut microbiome revealed by metagenomics and culture.</title>
        <authorList>
            <person name="Gilroy R."/>
            <person name="Ravi A."/>
            <person name="Getino M."/>
            <person name="Pursley I."/>
            <person name="Horton D.L."/>
            <person name="Alikhan N.F."/>
            <person name="Baker D."/>
            <person name="Gharbi K."/>
            <person name="Hall N."/>
            <person name="Watson M."/>
            <person name="Adriaenssens E.M."/>
            <person name="Foster-Nyarko E."/>
            <person name="Jarju S."/>
            <person name="Secka A."/>
            <person name="Antonio M."/>
            <person name="Oren A."/>
            <person name="Chaudhuri R.R."/>
            <person name="La Ragione R."/>
            <person name="Hildebrand F."/>
            <person name="Pallen M.J."/>
        </authorList>
    </citation>
    <scope>NUCLEOTIDE SEQUENCE</scope>
    <source>
        <strain evidence="17">Gambia16-930</strain>
    </source>
</reference>
<dbReference type="SUPFAM" id="SSF102114">
    <property type="entry name" value="Radical SAM enzymes"/>
    <property type="match status" value="1"/>
</dbReference>
<dbReference type="SFLD" id="SFLDS00029">
    <property type="entry name" value="Radical_SAM"/>
    <property type="match status" value="1"/>
</dbReference>
<keyword evidence="8 13" id="KW-0411">Iron-sulfur</keyword>
<evidence type="ECO:0000259" key="15">
    <source>
        <dbReference type="PROSITE" id="PS51449"/>
    </source>
</evidence>
<dbReference type="EMBL" id="DXGG01000081">
    <property type="protein sequence ID" value="HIW87119.1"/>
    <property type="molecule type" value="Genomic_DNA"/>
</dbReference>
<dbReference type="PROSITE" id="PS01278">
    <property type="entry name" value="MTTASE_RADICAL"/>
    <property type="match status" value="1"/>
</dbReference>
<dbReference type="PROSITE" id="PS51918">
    <property type="entry name" value="RADICAL_SAM"/>
    <property type="match status" value="1"/>
</dbReference>
<dbReference type="InterPro" id="IPR038135">
    <property type="entry name" value="Methylthiotransferase_N_sf"/>
</dbReference>
<keyword evidence="6 13" id="KW-0479">Metal-binding</keyword>
<dbReference type="AlphaFoldDB" id="A0A9D1UGM4"/>
<dbReference type="PROSITE" id="PS50926">
    <property type="entry name" value="TRAM"/>
    <property type="match status" value="1"/>
</dbReference>
<evidence type="ECO:0000256" key="2">
    <source>
        <dbReference type="ARBA" id="ARBA00022485"/>
    </source>
</evidence>
<feature type="binding site" evidence="13">
    <location>
        <position position="11"/>
    </location>
    <ligand>
        <name>[4Fe-4S] cluster</name>
        <dbReference type="ChEBI" id="CHEBI:49883"/>
        <label>1</label>
    </ligand>
</feature>
<comment type="similarity">
    <text evidence="13">Belongs to the methylthiotransferase family. MiaB subfamily.</text>
</comment>
<dbReference type="SFLD" id="SFLDG01082">
    <property type="entry name" value="B12-binding_domain_containing"/>
    <property type="match status" value="1"/>
</dbReference>
<dbReference type="PANTHER" id="PTHR43020">
    <property type="entry name" value="CDK5 REGULATORY SUBUNIT-ASSOCIATED PROTEIN 1"/>
    <property type="match status" value="1"/>
</dbReference>